<sequence length="127" mass="13955">MFEKLEIVRMAQAMASHAGKRQAVISTNIANADTPGYKARDIADFAETYQELRHMRSTRAGHIDALPPGQAEPQLRFVKGAESPDGNSVSLEAEMVRAVETKQSHDMALAIYRTASDVIRTSLGRRA</sequence>
<evidence type="ECO:0000259" key="2">
    <source>
        <dbReference type="Pfam" id="PF00460"/>
    </source>
</evidence>
<evidence type="ECO:0000313" key="3">
    <source>
        <dbReference type="EMBL" id="MEH7828653.1"/>
    </source>
</evidence>
<protein>
    <submittedName>
        <fullName evidence="3">FlgB family protein</fullName>
    </submittedName>
</protein>
<comment type="subcellular location">
    <subcellularLocation>
        <location evidence="1">Bacterial flagellum basal body</location>
    </subcellularLocation>
</comment>
<dbReference type="InterPro" id="IPR001444">
    <property type="entry name" value="Flag_bb_rod_N"/>
</dbReference>
<keyword evidence="4" id="KW-1185">Reference proteome</keyword>
<comment type="caution">
    <text evidence="3">The sequence shown here is derived from an EMBL/GenBank/DDBJ whole genome shotgun (WGS) entry which is preliminary data.</text>
</comment>
<evidence type="ECO:0000313" key="4">
    <source>
        <dbReference type="Proteomes" id="UP001431963"/>
    </source>
</evidence>
<accession>A0ABU8BWN8</accession>
<dbReference type="RefSeq" id="WP_335422793.1">
    <property type="nucleotide sequence ID" value="NZ_JBALHR010000005.1"/>
</dbReference>
<dbReference type="EMBL" id="JBALHR010000005">
    <property type="protein sequence ID" value="MEH7828653.1"/>
    <property type="molecule type" value="Genomic_DNA"/>
</dbReference>
<gene>
    <name evidence="3" type="ORF">V6590_10865</name>
</gene>
<evidence type="ECO:0000256" key="1">
    <source>
        <dbReference type="ARBA" id="ARBA00004117"/>
    </source>
</evidence>
<reference evidence="3" key="1">
    <citation type="submission" date="2024-02" db="EMBL/GenBank/DDBJ databases">
        <title>Genome sequences of strain Gemmobacter sp. JM10B15.</title>
        <authorList>
            <person name="Zhang M."/>
        </authorList>
    </citation>
    <scope>NUCLEOTIDE SEQUENCE</scope>
    <source>
        <strain evidence="3">JM10B15</strain>
    </source>
</reference>
<dbReference type="Pfam" id="PF00460">
    <property type="entry name" value="Flg_bb_rod"/>
    <property type="match status" value="1"/>
</dbReference>
<organism evidence="3 4">
    <name type="scientific">Gemmobacter denitrificans</name>
    <dbReference type="NCBI Taxonomy" id="3123040"/>
    <lineage>
        <taxon>Bacteria</taxon>
        <taxon>Pseudomonadati</taxon>
        <taxon>Pseudomonadota</taxon>
        <taxon>Alphaproteobacteria</taxon>
        <taxon>Rhodobacterales</taxon>
        <taxon>Paracoccaceae</taxon>
        <taxon>Gemmobacter</taxon>
    </lineage>
</organism>
<dbReference type="Proteomes" id="UP001431963">
    <property type="component" value="Unassembled WGS sequence"/>
</dbReference>
<dbReference type="NCBIfam" id="NF009270">
    <property type="entry name" value="PRK12627.1"/>
    <property type="match status" value="1"/>
</dbReference>
<name>A0ABU8BWN8_9RHOB</name>
<proteinExistence type="predicted"/>
<feature type="domain" description="Flagellar basal body rod protein N-terminal" evidence="2">
    <location>
        <begin position="20"/>
        <end position="38"/>
    </location>
</feature>